<protein>
    <submittedName>
        <fullName evidence="1">Uncharacterized protein</fullName>
    </submittedName>
</protein>
<gene>
    <name evidence="1" type="ORF">ACK4CT_27005</name>
</gene>
<dbReference type="EMBL" id="JBKBDD010000012">
    <property type="protein sequence ID" value="MFN6546849.1"/>
    <property type="molecule type" value="Genomic_DNA"/>
</dbReference>
<keyword evidence="2" id="KW-1185">Reference proteome</keyword>
<reference evidence="1 2" key="1">
    <citation type="submission" date="2024-12" db="EMBL/GenBank/DDBJ databases">
        <title>The coexistence of Mycolicibacterium septicum and Mycolicibacterium nivoides in clinical samples.</title>
        <authorList>
            <person name="Wang C."/>
            <person name="Feng Y."/>
            <person name="Zong Z."/>
        </authorList>
    </citation>
    <scope>NUCLEOTIDE SEQUENCE [LARGE SCALE GENOMIC DNA]</scope>
    <source>
        <strain evidence="1 2">120309</strain>
    </source>
</reference>
<name>A0ABW9LHY6_9MYCO</name>
<sequence length="165" mass="19623">MERNWWWDVPEFVRAQQDPRFQAWVETLTTGLDLCVIDFKNIIPELPEDDMFSDEAIIIAERAFIDAFPDLESVSLGDDRVWDFMKYLGHAFVDKLECTWVWQPRLPSVGWDFDSPAVSMPWPTIALLDMYTMMTSTADRRTGKEWMWVFGNNRRRYLEWKSAQK</sequence>
<evidence type="ECO:0000313" key="2">
    <source>
        <dbReference type="Proteomes" id="UP001635816"/>
    </source>
</evidence>
<evidence type="ECO:0000313" key="1">
    <source>
        <dbReference type="EMBL" id="MFN6546849.1"/>
    </source>
</evidence>
<accession>A0ABW9LHY6</accession>
<comment type="caution">
    <text evidence="1">The sequence shown here is derived from an EMBL/GenBank/DDBJ whole genome shotgun (WGS) entry which is preliminary data.</text>
</comment>
<dbReference type="Proteomes" id="UP001635816">
    <property type="component" value="Unassembled WGS sequence"/>
</dbReference>
<organism evidence="1 2">
    <name type="scientific">Mycolicibacterium nivoides</name>
    <dbReference type="NCBI Taxonomy" id="2487344"/>
    <lineage>
        <taxon>Bacteria</taxon>
        <taxon>Bacillati</taxon>
        <taxon>Actinomycetota</taxon>
        <taxon>Actinomycetes</taxon>
        <taxon>Mycobacteriales</taxon>
        <taxon>Mycobacteriaceae</taxon>
        <taxon>Mycolicibacterium</taxon>
    </lineage>
</organism>
<proteinExistence type="predicted"/>
<dbReference type="RefSeq" id="WP_409544837.1">
    <property type="nucleotide sequence ID" value="NZ_JBKBDD010000012.1"/>
</dbReference>